<name>A0A0A0EU31_9GAMM</name>
<dbReference type="AlphaFoldDB" id="A0A0A0EU31"/>
<evidence type="ECO:0000313" key="2">
    <source>
        <dbReference type="Proteomes" id="UP000029998"/>
    </source>
</evidence>
<comment type="caution">
    <text evidence="1">The sequence shown here is derived from an EMBL/GenBank/DDBJ whole genome shotgun (WGS) entry which is preliminary data.</text>
</comment>
<sequence>MTRSVTFNAQRLGQARIDIGSGKQGAACEEAEQRKTILVTSSLRHHRSQCFHSCRILTSLRIQCLHSLRESGGRIYA</sequence>
<reference evidence="1 2" key="1">
    <citation type="submission" date="2013-08" db="EMBL/GenBank/DDBJ databases">
        <title>Genome sequencing of Lysobacter.</title>
        <authorList>
            <person name="Zhang S."/>
            <person name="Wang G."/>
        </authorList>
    </citation>
    <scope>NUCLEOTIDE SEQUENCE [LARGE SCALE GENOMIC DNA]</scope>
    <source>
        <strain evidence="1 2">GH1-9</strain>
    </source>
</reference>
<organism evidence="1 2">
    <name type="scientific">Lysobacter daejeonensis GH1-9</name>
    <dbReference type="NCBI Taxonomy" id="1385517"/>
    <lineage>
        <taxon>Bacteria</taxon>
        <taxon>Pseudomonadati</taxon>
        <taxon>Pseudomonadota</taxon>
        <taxon>Gammaproteobacteria</taxon>
        <taxon>Lysobacterales</taxon>
        <taxon>Lysobacteraceae</taxon>
        <taxon>Aerolutibacter</taxon>
    </lineage>
</organism>
<keyword evidence="2" id="KW-1185">Reference proteome</keyword>
<protein>
    <submittedName>
        <fullName evidence="1">Uncharacterized protein</fullName>
    </submittedName>
</protein>
<accession>A0A0A0EU31</accession>
<dbReference type="Proteomes" id="UP000029998">
    <property type="component" value="Unassembled WGS sequence"/>
</dbReference>
<proteinExistence type="predicted"/>
<gene>
    <name evidence="1" type="ORF">N800_06970</name>
</gene>
<dbReference type="EMBL" id="AVPU01000023">
    <property type="protein sequence ID" value="KGM53643.1"/>
    <property type="molecule type" value="Genomic_DNA"/>
</dbReference>
<evidence type="ECO:0000313" key="1">
    <source>
        <dbReference type="EMBL" id="KGM53643.1"/>
    </source>
</evidence>